<dbReference type="EMBL" id="KK088439">
    <property type="protein sequence ID" value="EYE92069.1"/>
    <property type="molecule type" value="Genomic_DNA"/>
</dbReference>
<dbReference type="RefSeq" id="XP_040635757.1">
    <property type="nucleotide sequence ID" value="XM_040777943.1"/>
</dbReference>
<dbReference type="HOGENOM" id="CLU_2333289_0_0_1"/>
<accession>A0A017S642</accession>
<gene>
    <name evidence="1" type="ORF">EURHEDRAFT_203472</name>
</gene>
<dbReference type="Proteomes" id="UP000019804">
    <property type="component" value="Unassembled WGS sequence"/>
</dbReference>
<name>A0A017S642_ASPRC</name>
<keyword evidence="2" id="KW-1185">Reference proteome</keyword>
<proteinExistence type="predicted"/>
<evidence type="ECO:0000313" key="2">
    <source>
        <dbReference type="Proteomes" id="UP000019804"/>
    </source>
</evidence>
<evidence type="ECO:0000313" key="1">
    <source>
        <dbReference type="EMBL" id="EYE92069.1"/>
    </source>
</evidence>
<dbReference type="AlphaFoldDB" id="A0A017S642"/>
<reference evidence="2" key="1">
    <citation type="journal article" date="2014" name="Nat. Commun.">
        <title>Genomic adaptations of the halophilic Dead Sea filamentous fungus Eurotium rubrum.</title>
        <authorList>
            <person name="Kis-Papo T."/>
            <person name="Weig A.R."/>
            <person name="Riley R."/>
            <person name="Persoh D."/>
            <person name="Salamov A."/>
            <person name="Sun H."/>
            <person name="Lipzen A."/>
            <person name="Wasser S.P."/>
            <person name="Rambold G."/>
            <person name="Grigoriev I.V."/>
            <person name="Nevo E."/>
        </authorList>
    </citation>
    <scope>NUCLEOTIDE SEQUENCE [LARGE SCALE GENOMIC DNA]</scope>
    <source>
        <strain evidence="2">CBS 135680</strain>
    </source>
</reference>
<protein>
    <submittedName>
        <fullName evidence="1">Uncharacterized protein</fullName>
    </submittedName>
</protein>
<sequence length="98" mass="11434">MKIMGLLFQSRVLVIVQLFTLCLSHKRVSLVWFSPYSQETNGTPCRMCSVSKRLMPITTSRAIWDSRYMNLRSLDAIPSSVLIQPRIWCDLHFQKRNS</sequence>
<dbReference type="GeneID" id="63693067"/>
<organism evidence="1 2">
    <name type="scientific">Aspergillus ruber (strain CBS 135680)</name>
    <dbReference type="NCBI Taxonomy" id="1388766"/>
    <lineage>
        <taxon>Eukaryota</taxon>
        <taxon>Fungi</taxon>
        <taxon>Dikarya</taxon>
        <taxon>Ascomycota</taxon>
        <taxon>Pezizomycotina</taxon>
        <taxon>Eurotiomycetes</taxon>
        <taxon>Eurotiomycetidae</taxon>
        <taxon>Eurotiales</taxon>
        <taxon>Aspergillaceae</taxon>
        <taxon>Aspergillus</taxon>
        <taxon>Aspergillus subgen. Aspergillus</taxon>
    </lineage>
</organism>